<organism evidence="2 3">
    <name type="scientific">Alkaliphilus metalliredigens (strain QYMF)</name>
    <dbReference type="NCBI Taxonomy" id="293826"/>
    <lineage>
        <taxon>Bacteria</taxon>
        <taxon>Bacillati</taxon>
        <taxon>Bacillota</taxon>
        <taxon>Clostridia</taxon>
        <taxon>Peptostreptococcales</taxon>
        <taxon>Natronincolaceae</taxon>
        <taxon>Alkaliphilus</taxon>
    </lineage>
</organism>
<dbReference type="InterPro" id="IPR007272">
    <property type="entry name" value="Sulf_transp_TsuA/YedE"/>
</dbReference>
<dbReference type="Proteomes" id="UP000001572">
    <property type="component" value="Chromosome"/>
</dbReference>
<dbReference type="OrthoDB" id="9794165at2"/>
<dbReference type="RefSeq" id="WP_012065664.1">
    <property type="nucleotide sequence ID" value="NC_009633.1"/>
</dbReference>
<dbReference type="eggNOG" id="COG2391">
    <property type="taxonomic scope" value="Bacteria"/>
</dbReference>
<keyword evidence="1" id="KW-0812">Transmembrane</keyword>
<dbReference type="EMBL" id="CP000724">
    <property type="protein sequence ID" value="ABR50779.1"/>
    <property type="molecule type" value="Genomic_DNA"/>
</dbReference>
<feature type="transmembrane region" description="Helical" evidence="1">
    <location>
        <begin position="25"/>
        <end position="44"/>
    </location>
</feature>
<evidence type="ECO:0000313" key="3">
    <source>
        <dbReference type="Proteomes" id="UP000001572"/>
    </source>
</evidence>
<keyword evidence="1" id="KW-1133">Transmembrane helix</keyword>
<evidence type="ECO:0000313" key="2">
    <source>
        <dbReference type="EMBL" id="ABR50779.1"/>
    </source>
</evidence>
<feature type="transmembrane region" description="Helical" evidence="1">
    <location>
        <begin position="50"/>
        <end position="72"/>
    </location>
</feature>
<dbReference type="HOGENOM" id="CLU_1277122_0_0_9"/>
<feature type="transmembrane region" description="Helical" evidence="1">
    <location>
        <begin position="158"/>
        <end position="179"/>
    </location>
</feature>
<proteinExistence type="predicted"/>
<feature type="transmembrane region" description="Helical" evidence="1">
    <location>
        <begin position="125"/>
        <end position="146"/>
    </location>
</feature>
<gene>
    <name evidence="2" type="ordered locus">Amet_4711</name>
</gene>
<dbReference type="STRING" id="293826.Amet_4711"/>
<keyword evidence="1" id="KW-0472">Membrane</keyword>
<dbReference type="Pfam" id="PF04143">
    <property type="entry name" value="Sulf_transp"/>
    <property type="match status" value="1"/>
</dbReference>
<feature type="transmembrane region" description="Helical" evidence="1">
    <location>
        <begin position="84"/>
        <end position="105"/>
    </location>
</feature>
<dbReference type="KEGG" id="amt:Amet_4711"/>
<evidence type="ECO:0000256" key="1">
    <source>
        <dbReference type="SAM" id="Phobius"/>
    </source>
</evidence>
<dbReference type="AlphaFoldDB" id="A6TX61"/>
<reference evidence="3" key="1">
    <citation type="journal article" date="2016" name="Genome Announc.">
        <title>Complete genome sequence of Alkaliphilus metalliredigens strain QYMF, an alkaliphilic and metal-reducing bacterium isolated from borax-contaminated leachate ponds.</title>
        <authorList>
            <person name="Hwang C."/>
            <person name="Copeland A."/>
            <person name="Lucas S."/>
            <person name="Lapidus A."/>
            <person name="Barry K."/>
            <person name="Detter J.C."/>
            <person name="Glavina Del Rio T."/>
            <person name="Hammon N."/>
            <person name="Israni S."/>
            <person name="Dalin E."/>
            <person name="Tice H."/>
            <person name="Pitluck S."/>
            <person name="Chertkov O."/>
            <person name="Brettin T."/>
            <person name="Bruce D."/>
            <person name="Han C."/>
            <person name="Schmutz J."/>
            <person name="Larimer F."/>
            <person name="Land M.L."/>
            <person name="Hauser L."/>
            <person name="Kyrpides N."/>
            <person name="Mikhailova N."/>
            <person name="Ye Q."/>
            <person name="Zhou J."/>
            <person name="Richardson P."/>
            <person name="Fields M.W."/>
        </authorList>
    </citation>
    <scope>NUCLEOTIDE SEQUENCE [LARGE SCALE GENOMIC DNA]</scope>
    <source>
        <strain evidence="3">QYMF</strain>
    </source>
</reference>
<protein>
    <submittedName>
        <fullName evidence="2">Uncharacterized protein</fullName>
    </submittedName>
</protein>
<sequence>MSSSKIEELKKQRTKQLRKRKNQLPYARVVTVVALLVYIVLINYNLKFSSFWIIGILMGVTMQRARFCFTAGFRDPIMVGSTSLLKAVLLAFMVSTIGFFIIQYHAVLMNPDYLLIDIPGQLKPVGVHTAFGGILFGGGMVIAGGCASGTLMRIGEGYMLQLVVLMGFIVGALIGSWHFPFWDRLLISQAPVIYFPSYFGFFPSLIIQLVSLGSLYFIADWYDKKNNIMKMM</sequence>
<feature type="transmembrane region" description="Helical" evidence="1">
    <location>
        <begin position="199"/>
        <end position="222"/>
    </location>
</feature>
<accession>A6TX61</accession>
<name>A6TX61_ALKMQ</name>
<keyword evidence="3" id="KW-1185">Reference proteome</keyword>